<sequence length="62" mass="7198">MWLKDKTAIMRLENEIIIIIVSNTVKGITPFQMGLADHPSRKQPIASLLYHKLVQTKERMFC</sequence>
<dbReference type="EMBL" id="WBOS01000001">
    <property type="protein sequence ID" value="KAB2338111.1"/>
    <property type="molecule type" value="Genomic_DNA"/>
</dbReference>
<reference evidence="1 2" key="1">
    <citation type="journal article" date="2016" name="Antonie Van Leeuwenhoek">
        <title>Bacillus depressus sp. nov., isolated from soil of a sunflower field.</title>
        <authorList>
            <person name="Wei X."/>
            <person name="Xin D."/>
            <person name="Xin Y."/>
            <person name="Zhang H."/>
            <person name="Wang T."/>
            <person name="Zhang J."/>
        </authorList>
    </citation>
    <scope>NUCLEOTIDE SEQUENCE [LARGE SCALE GENOMIC DNA]</scope>
    <source>
        <strain evidence="1 2">BZ1</strain>
    </source>
</reference>
<proteinExistence type="predicted"/>
<evidence type="ECO:0000313" key="1">
    <source>
        <dbReference type="EMBL" id="KAB2338111.1"/>
    </source>
</evidence>
<comment type="caution">
    <text evidence="1">The sequence shown here is derived from an EMBL/GenBank/DDBJ whole genome shotgun (WGS) entry which is preliminary data.</text>
</comment>
<dbReference type="Proteomes" id="UP000481030">
    <property type="component" value="Unassembled WGS sequence"/>
</dbReference>
<name>A0A6L3V8W1_9BACI</name>
<dbReference type="AlphaFoldDB" id="A0A6L3V8W1"/>
<gene>
    <name evidence="1" type="ORF">F7731_00605</name>
</gene>
<keyword evidence="2" id="KW-1185">Reference proteome</keyword>
<accession>A0A6L3V8W1</accession>
<protein>
    <submittedName>
        <fullName evidence="1">Uncharacterized protein</fullName>
    </submittedName>
</protein>
<evidence type="ECO:0000313" key="2">
    <source>
        <dbReference type="Proteomes" id="UP000481030"/>
    </source>
</evidence>
<organism evidence="1 2">
    <name type="scientific">Cytobacillus depressus</name>
    <dbReference type="NCBI Taxonomy" id="1602942"/>
    <lineage>
        <taxon>Bacteria</taxon>
        <taxon>Bacillati</taxon>
        <taxon>Bacillota</taxon>
        <taxon>Bacilli</taxon>
        <taxon>Bacillales</taxon>
        <taxon>Bacillaceae</taxon>
        <taxon>Cytobacillus</taxon>
    </lineage>
</organism>